<proteinExistence type="inferred from homology"/>
<dbReference type="AlphaFoldDB" id="A0AAU0UM29"/>
<dbReference type="PROSITE" id="PS00166">
    <property type="entry name" value="ENOYL_COA_HYDRATASE"/>
    <property type="match status" value="1"/>
</dbReference>
<evidence type="ECO:0000256" key="6">
    <source>
        <dbReference type="ARBA" id="ARBA00067035"/>
    </source>
</evidence>
<comment type="catalytic activity">
    <reaction evidence="5">
        <text>a short-chain (3S)-3-hydroxyacyl-CoA = a short-chain (2E)-enoyl-CoA + H2O</text>
        <dbReference type="Rhea" id="RHEA:52664"/>
        <dbReference type="ChEBI" id="CHEBI:15377"/>
        <dbReference type="ChEBI" id="CHEBI:87488"/>
        <dbReference type="ChEBI" id="CHEBI:136760"/>
        <dbReference type="EC" id="4.2.1.150"/>
    </reaction>
</comment>
<protein>
    <recommendedName>
        <fullName evidence="6">short-chain-enoyl-CoA hydratase</fullName>
        <ecNumber evidence="6">4.2.1.150</ecNumber>
    </recommendedName>
</protein>
<accession>A0AAU0UM29</accession>
<dbReference type="KEGG" id="dbc:MFMK1_002232"/>
<dbReference type="EC" id="4.2.1.150" evidence="6"/>
<dbReference type="FunFam" id="3.90.226.10:FF:000009">
    <property type="entry name" value="Carnitinyl-CoA dehydratase"/>
    <property type="match status" value="1"/>
</dbReference>
<dbReference type="Gene3D" id="3.90.226.10">
    <property type="entry name" value="2-enoyl-CoA Hydratase, Chain A, domain 1"/>
    <property type="match status" value="1"/>
</dbReference>
<evidence type="ECO:0000256" key="4">
    <source>
        <dbReference type="ARBA" id="ARBA00023239"/>
    </source>
</evidence>
<evidence type="ECO:0000313" key="8">
    <source>
        <dbReference type="EMBL" id="WRO22403.1"/>
    </source>
</evidence>
<evidence type="ECO:0000256" key="7">
    <source>
        <dbReference type="RuleBase" id="RU003707"/>
    </source>
</evidence>
<dbReference type="InterPro" id="IPR018376">
    <property type="entry name" value="Enoyl-CoA_hyd/isom_CS"/>
</dbReference>
<reference evidence="8 9" key="1">
    <citation type="submission" date="2023-04" db="EMBL/GenBank/DDBJ databases">
        <authorList>
            <person name="Hsu D."/>
        </authorList>
    </citation>
    <scope>NUCLEOTIDE SEQUENCE [LARGE SCALE GENOMIC DNA]</scope>
    <source>
        <strain evidence="8 9">MK1</strain>
    </source>
</reference>
<dbReference type="GO" id="GO:0006635">
    <property type="term" value="P:fatty acid beta-oxidation"/>
    <property type="evidence" value="ECO:0007669"/>
    <property type="project" value="TreeGrafter"/>
</dbReference>
<organism evidence="8 9">
    <name type="scientific">Metallumcola ferriviriculae</name>
    <dbReference type="NCBI Taxonomy" id="3039180"/>
    <lineage>
        <taxon>Bacteria</taxon>
        <taxon>Bacillati</taxon>
        <taxon>Bacillota</taxon>
        <taxon>Clostridia</taxon>
        <taxon>Neomoorellales</taxon>
        <taxon>Desulfitibacteraceae</taxon>
        <taxon>Metallumcola</taxon>
    </lineage>
</organism>
<dbReference type="FunFam" id="1.10.12.10:FF:000001">
    <property type="entry name" value="Probable enoyl-CoA hydratase, mitochondrial"/>
    <property type="match status" value="1"/>
</dbReference>
<evidence type="ECO:0000256" key="1">
    <source>
        <dbReference type="ARBA" id="ARBA00005086"/>
    </source>
</evidence>
<name>A0AAU0UM29_9FIRM</name>
<dbReference type="Pfam" id="PF00378">
    <property type="entry name" value="ECH_1"/>
    <property type="match status" value="1"/>
</dbReference>
<keyword evidence="9" id="KW-1185">Reference proteome</keyword>
<comment type="subunit">
    <text evidence="3">Homotetramer.</text>
</comment>
<dbReference type="SUPFAM" id="SSF52096">
    <property type="entry name" value="ClpP/crotonase"/>
    <property type="match status" value="1"/>
</dbReference>
<gene>
    <name evidence="8" type="ORF">MFMK1_002232</name>
</gene>
<dbReference type="InterPro" id="IPR001753">
    <property type="entry name" value="Enoyl-CoA_hydra/iso"/>
</dbReference>
<dbReference type="CDD" id="cd06558">
    <property type="entry name" value="crotonase-like"/>
    <property type="match status" value="1"/>
</dbReference>
<keyword evidence="4" id="KW-0456">Lyase</keyword>
<evidence type="ECO:0000256" key="5">
    <source>
        <dbReference type="ARBA" id="ARBA00050624"/>
    </source>
</evidence>
<evidence type="ECO:0000256" key="3">
    <source>
        <dbReference type="ARBA" id="ARBA00011881"/>
    </source>
</evidence>
<dbReference type="RefSeq" id="WP_366921816.1">
    <property type="nucleotide sequence ID" value="NZ_CP121694.1"/>
</dbReference>
<dbReference type="PANTHER" id="PTHR11941:SF175">
    <property type="entry name" value="ENOYL-COA HYDRATASE-RELATED"/>
    <property type="match status" value="1"/>
</dbReference>
<dbReference type="GO" id="GO:0018812">
    <property type="term" value="F:3-hydroxyacyl-CoA dehydratase activity"/>
    <property type="evidence" value="ECO:0007669"/>
    <property type="project" value="UniProtKB-EC"/>
</dbReference>
<evidence type="ECO:0000256" key="2">
    <source>
        <dbReference type="ARBA" id="ARBA00005254"/>
    </source>
</evidence>
<dbReference type="PANTHER" id="PTHR11941">
    <property type="entry name" value="ENOYL-COA HYDRATASE-RELATED"/>
    <property type="match status" value="1"/>
</dbReference>
<dbReference type="InterPro" id="IPR014748">
    <property type="entry name" value="Enoyl-CoA_hydra_C"/>
</dbReference>
<dbReference type="Proteomes" id="UP001329915">
    <property type="component" value="Chromosome"/>
</dbReference>
<dbReference type="EMBL" id="CP121694">
    <property type="protein sequence ID" value="WRO22403.1"/>
    <property type="molecule type" value="Genomic_DNA"/>
</dbReference>
<evidence type="ECO:0000313" key="9">
    <source>
        <dbReference type="Proteomes" id="UP001329915"/>
    </source>
</evidence>
<comment type="pathway">
    <text evidence="1">Lipid metabolism; butanoate metabolism.</text>
</comment>
<sequence>MVKYEKLIVEKQPGFVVAVINNPPANALGQPVLRDLNSLLDQCFSDEEVRAIVITGAGEKLFSAGADISEFSAIQDGSTPKISGHDLFLKIENYPKPIIAALQGSAFGGGNELAMSCHLRILSETAKIGLPEVKLGIIPGWGGTQRLPRLIGKTKALEVMITGDPLSAGEALSYGLVNIVVAADKVLDEAKTLAGKLAKGAPIAIREILKAVTQGLNTTIEEGIKLEQGGSAVVFASEDAKEGGMAFFQKRAPQFKGK</sequence>
<comment type="similarity">
    <text evidence="2 7">Belongs to the enoyl-CoA hydratase/isomerase family.</text>
</comment>
<dbReference type="InterPro" id="IPR029045">
    <property type="entry name" value="ClpP/crotonase-like_dom_sf"/>
</dbReference>
<dbReference type="Gene3D" id="1.10.12.10">
    <property type="entry name" value="Lyase 2-enoyl-coa Hydratase, Chain A, domain 2"/>
    <property type="match status" value="1"/>
</dbReference>